<feature type="domain" description="F5/8 type C" evidence="9">
    <location>
        <begin position="354"/>
        <end position="503"/>
    </location>
</feature>
<protein>
    <submittedName>
        <fullName evidence="10">Beta-xylosidase, GH43 family</fullName>
    </submittedName>
</protein>
<dbReference type="InterPro" id="IPR023296">
    <property type="entry name" value="Glyco_hydro_beta-prop_sf"/>
</dbReference>
<feature type="active site" description="Proton donor" evidence="5">
    <location>
        <position position="234"/>
    </location>
</feature>
<dbReference type="AlphaFoldDB" id="A0A1H7UU28"/>
<dbReference type="InterPro" id="IPR008979">
    <property type="entry name" value="Galactose-bd-like_sf"/>
</dbReference>
<reference evidence="10 11" key="1">
    <citation type="submission" date="2016-10" db="EMBL/GenBank/DDBJ databases">
        <authorList>
            <person name="de Groot N.N."/>
        </authorList>
    </citation>
    <scope>NUCLEOTIDE SEQUENCE [LARGE SCALE GENOMIC DNA]</scope>
    <source>
        <strain evidence="10 11">DSM 21039</strain>
    </source>
</reference>
<dbReference type="Pfam" id="PF04616">
    <property type="entry name" value="Glyco_hydro_43"/>
    <property type="match status" value="1"/>
</dbReference>
<proteinExistence type="inferred from homology"/>
<evidence type="ECO:0000256" key="8">
    <source>
        <dbReference type="SAM" id="SignalP"/>
    </source>
</evidence>
<organism evidence="10 11">
    <name type="scientific">Chitinophaga rupis</name>
    <dbReference type="NCBI Taxonomy" id="573321"/>
    <lineage>
        <taxon>Bacteria</taxon>
        <taxon>Pseudomonadati</taxon>
        <taxon>Bacteroidota</taxon>
        <taxon>Chitinophagia</taxon>
        <taxon>Chitinophagales</taxon>
        <taxon>Chitinophagaceae</taxon>
        <taxon>Chitinophaga</taxon>
    </lineage>
</organism>
<dbReference type="GO" id="GO:0004553">
    <property type="term" value="F:hydrolase activity, hydrolyzing O-glycosyl compounds"/>
    <property type="evidence" value="ECO:0007669"/>
    <property type="project" value="InterPro"/>
</dbReference>
<dbReference type="Gene3D" id="2.115.10.20">
    <property type="entry name" value="Glycosyl hydrolase domain, family 43"/>
    <property type="match status" value="1"/>
</dbReference>
<accession>A0A1H7UU28</accession>
<evidence type="ECO:0000256" key="4">
    <source>
        <dbReference type="ARBA" id="ARBA00023295"/>
    </source>
</evidence>
<dbReference type="SUPFAM" id="SSF75005">
    <property type="entry name" value="Arabinanase/levansucrase/invertase"/>
    <property type="match status" value="1"/>
</dbReference>
<dbReference type="PANTHER" id="PTHR43817:SF1">
    <property type="entry name" value="HYDROLASE, FAMILY 43, PUTATIVE (AFU_ORTHOLOGUE AFUA_3G01660)-RELATED"/>
    <property type="match status" value="1"/>
</dbReference>
<keyword evidence="11" id="KW-1185">Reference proteome</keyword>
<evidence type="ECO:0000313" key="10">
    <source>
        <dbReference type="EMBL" id="SEM00461.1"/>
    </source>
</evidence>
<dbReference type="GO" id="GO:0005975">
    <property type="term" value="P:carbohydrate metabolic process"/>
    <property type="evidence" value="ECO:0007669"/>
    <property type="project" value="InterPro"/>
</dbReference>
<evidence type="ECO:0000256" key="7">
    <source>
        <dbReference type="RuleBase" id="RU361187"/>
    </source>
</evidence>
<feature type="signal peptide" evidence="8">
    <location>
        <begin position="1"/>
        <end position="21"/>
    </location>
</feature>
<dbReference type="InterPro" id="IPR000421">
    <property type="entry name" value="FA58C"/>
</dbReference>
<evidence type="ECO:0000256" key="5">
    <source>
        <dbReference type="PIRSR" id="PIRSR606710-1"/>
    </source>
</evidence>
<comment type="similarity">
    <text evidence="1 7">Belongs to the glycosyl hydrolase 43 family.</text>
</comment>
<dbReference type="PANTHER" id="PTHR43817">
    <property type="entry name" value="GLYCOSYL HYDROLASE"/>
    <property type="match status" value="1"/>
</dbReference>
<evidence type="ECO:0000259" key="9">
    <source>
        <dbReference type="PROSITE" id="PS50022"/>
    </source>
</evidence>
<dbReference type="PROSITE" id="PS51257">
    <property type="entry name" value="PROKAR_LIPOPROTEIN"/>
    <property type="match status" value="1"/>
</dbReference>
<dbReference type="Pfam" id="PF00754">
    <property type="entry name" value="F5_F8_type_C"/>
    <property type="match status" value="1"/>
</dbReference>
<dbReference type="RefSeq" id="WP_089912302.1">
    <property type="nucleotide sequence ID" value="NZ_FOBB01000003.1"/>
</dbReference>
<evidence type="ECO:0000256" key="3">
    <source>
        <dbReference type="ARBA" id="ARBA00022801"/>
    </source>
</evidence>
<dbReference type="InterPro" id="IPR006710">
    <property type="entry name" value="Glyco_hydro_43"/>
</dbReference>
<dbReference type="Proteomes" id="UP000198984">
    <property type="component" value="Unassembled WGS sequence"/>
</dbReference>
<dbReference type="STRING" id="573321.SAMN04488505_103108"/>
<dbReference type="CDD" id="cd18820">
    <property type="entry name" value="GH43_LbAraf43-like"/>
    <property type="match status" value="1"/>
</dbReference>
<evidence type="ECO:0000256" key="2">
    <source>
        <dbReference type="ARBA" id="ARBA00022729"/>
    </source>
</evidence>
<keyword evidence="2 8" id="KW-0732">Signal</keyword>
<evidence type="ECO:0000256" key="1">
    <source>
        <dbReference type="ARBA" id="ARBA00009865"/>
    </source>
</evidence>
<feature type="site" description="Important for catalytic activity, responsible for pKa modulation of the active site Glu and correct orientation of both the proton donor and substrate" evidence="6">
    <location>
        <position position="174"/>
    </location>
</feature>
<sequence>MKKNAIHLIAWLCLALFSACKKTTPDKLIANDANMLHGATALNEANFTIENTFTNPLIPRGADPWVAQKNGMYYFTYTQGSKLVLYKTSAMTELALAKQYDAWIPPQGMPYSKNIWAPELHEIDNKWYFYFAADDGSNANHRMYVVENSSADPTQGTWVFKGKVADPADQWAIDGTVFKYNGQMYMLWSGGNAGAAPQRIYIAQMSNPWTITGAGVVISSPTYSWEMNGNAINEGPQAIINPDGRLLIVYSASGYWVDTYCLGLLSLNLNGDPMNPADWVKASNPVFSMNADSGAYGPGHNGFFKSPDGTEDWIIYHARSAAGGGGRNARIQKFTWNADGTPDFGVPVKIGSPVQKPSGEPIRKMYTKENWSIAGFSSEELNNSRLAIRIIDGDPTTHWIARYSTAATNYPDHWITVDMGHISPVDGFVFIQKTGDRKIKELQVLVSNDNQTWEDLGITELLNLYPDKQYFNLPARKQFRYFKLVPISGLDSQPQPGLAEAGTFILDN</sequence>
<feature type="chain" id="PRO_5011697475" evidence="8">
    <location>
        <begin position="22"/>
        <end position="508"/>
    </location>
</feature>
<feature type="active site" description="Proton acceptor" evidence="5">
    <location>
        <position position="63"/>
    </location>
</feature>
<dbReference type="EMBL" id="FOBB01000003">
    <property type="protein sequence ID" value="SEM00461.1"/>
    <property type="molecule type" value="Genomic_DNA"/>
</dbReference>
<dbReference type="Gene3D" id="2.60.120.260">
    <property type="entry name" value="Galactose-binding domain-like"/>
    <property type="match status" value="1"/>
</dbReference>
<keyword evidence="3 7" id="KW-0378">Hydrolase</keyword>
<dbReference type="SUPFAM" id="SSF49785">
    <property type="entry name" value="Galactose-binding domain-like"/>
    <property type="match status" value="1"/>
</dbReference>
<name>A0A1H7UU28_9BACT</name>
<evidence type="ECO:0000313" key="11">
    <source>
        <dbReference type="Proteomes" id="UP000198984"/>
    </source>
</evidence>
<dbReference type="PROSITE" id="PS50022">
    <property type="entry name" value="FA58C_3"/>
    <property type="match status" value="1"/>
</dbReference>
<dbReference type="OrthoDB" id="177947at2"/>
<gene>
    <name evidence="10" type="ORF">SAMN04488505_103108</name>
</gene>
<keyword evidence="4 7" id="KW-0326">Glycosidase</keyword>
<evidence type="ECO:0000256" key="6">
    <source>
        <dbReference type="PIRSR" id="PIRSR606710-2"/>
    </source>
</evidence>